<keyword evidence="1" id="KW-0812">Transmembrane</keyword>
<keyword evidence="1" id="KW-1133">Transmembrane helix</keyword>
<gene>
    <name evidence="2" type="ORF">INT08_10020</name>
</gene>
<name>A0ABR9XU04_9CHLB</name>
<feature type="transmembrane region" description="Helical" evidence="1">
    <location>
        <begin position="80"/>
        <end position="102"/>
    </location>
</feature>
<comment type="caution">
    <text evidence="2">The sequence shown here is derived from an EMBL/GenBank/DDBJ whole genome shotgun (WGS) entry which is preliminary data.</text>
</comment>
<evidence type="ECO:0000256" key="1">
    <source>
        <dbReference type="SAM" id="Phobius"/>
    </source>
</evidence>
<sequence>MMTTGKKNMLAGTVYFVLTLGLGMFLMKMMQAQDPQWLDSPVRKMLAGAHLHGSLEALLNVVFGYLICRFGSRTPALAQAASWFILFGLLHSGAAYLSGLGLMWAKMVAPFGAVSLITGILLMVPVLAKGVDQTIDERS</sequence>
<evidence type="ECO:0008006" key="4">
    <source>
        <dbReference type="Google" id="ProtNLM"/>
    </source>
</evidence>
<dbReference type="Proteomes" id="UP000619838">
    <property type="component" value="Unassembled WGS sequence"/>
</dbReference>
<dbReference type="RefSeq" id="WP_114608521.1">
    <property type="nucleotide sequence ID" value="NZ_JABVZQ010000010.1"/>
</dbReference>
<keyword evidence="3" id="KW-1185">Reference proteome</keyword>
<organism evidence="2 3">
    <name type="scientific">Prosthecochloris ethylica</name>
    <dbReference type="NCBI Taxonomy" id="2743976"/>
    <lineage>
        <taxon>Bacteria</taxon>
        <taxon>Pseudomonadati</taxon>
        <taxon>Chlorobiota</taxon>
        <taxon>Chlorobiia</taxon>
        <taxon>Chlorobiales</taxon>
        <taxon>Chlorobiaceae</taxon>
        <taxon>Prosthecochloris</taxon>
    </lineage>
</organism>
<reference evidence="2 3" key="1">
    <citation type="journal article" date="2020" name="Microorganisms">
        <title>Simultaneous Genome Sequencing of Prosthecochloris ethylica and Desulfuromonas acetoxidans within a Syntrophic Mixture Reveals Unique Pili and Protein Interactions.</title>
        <authorList>
            <person name="Kyndt J.A."/>
            <person name="Van Beeumen J.J."/>
            <person name="Meyer T.E."/>
        </authorList>
    </citation>
    <scope>NUCLEOTIDE SEQUENCE [LARGE SCALE GENOMIC DNA]</scope>
    <source>
        <strain evidence="2 3">N3</strain>
    </source>
</reference>
<feature type="transmembrane region" description="Helical" evidence="1">
    <location>
        <begin position="108"/>
        <end position="128"/>
    </location>
</feature>
<dbReference type="EMBL" id="JADGII010000023">
    <property type="protein sequence ID" value="MBF0637503.1"/>
    <property type="molecule type" value="Genomic_DNA"/>
</dbReference>
<accession>A0ABR9XU04</accession>
<proteinExistence type="predicted"/>
<evidence type="ECO:0000313" key="3">
    <source>
        <dbReference type="Proteomes" id="UP000619838"/>
    </source>
</evidence>
<evidence type="ECO:0000313" key="2">
    <source>
        <dbReference type="EMBL" id="MBF0637503.1"/>
    </source>
</evidence>
<feature type="transmembrane region" description="Helical" evidence="1">
    <location>
        <begin position="48"/>
        <end position="68"/>
    </location>
</feature>
<protein>
    <recommendedName>
        <fullName evidence="4">TonB-dependent receptor</fullName>
    </recommendedName>
</protein>
<keyword evidence="1" id="KW-0472">Membrane</keyword>